<name>A0AAU8JQ58_9ACTN</name>
<accession>A0AAU8JQ58</accession>
<reference evidence="1" key="1">
    <citation type="submission" date="2024-06" db="EMBL/GenBank/DDBJ databases">
        <title>The genome sequences of Kitasatospora sp. strain HUAS MG31.</title>
        <authorList>
            <person name="Mo P."/>
        </authorList>
    </citation>
    <scope>NUCLEOTIDE SEQUENCE</scope>
    <source>
        <strain evidence="1">HUAS MG31</strain>
    </source>
</reference>
<evidence type="ECO:0000313" key="1">
    <source>
        <dbReference type="EMBL" id="XCM77937.1"/>
    </source>
</evidence>
<dbReference type="EMBL" id="CP159872">
    <property type="protein sequence ID" value="XCM77937.1"/>
    <property type="molecule type" value="Genomic_DNA"/>
</dbReference>
<dbReference type="KEGG" id="kcm:ABWK59_02825"/>
<dbReference type="RefSeq" id="WP_354637670.1">
    <property type="nucleotide sequence ID" value="NZ_CP159872.1"/>
</dbReference>
<organism evidence="1">
    <name type="scientific">Kitasatospora camelliae</name>
    <dbReference type="NCBI Taxonomy" id="3156397"/>
    <lineage>
        <taxon>Bacteria</taxon>
        <taxon>Bacillati</taxon>
        <taxon>Actinomycetota</taxon>
        <taxon>Actinomycetes</taxon>
        <taxon>Kitasatosporales</taxon>
        <taxon>Streptomycetaceae</taxon>
        <taxon>Kitasatospora</taxon>
    </lineage>
</organism>
<protein>
    <submittedName>
        <fullName evidence="1">Uncharacterized protein</fullName>
    </submittedName>
</protein>
<sequence length="132" mass="14959">MQPDQDIPLPRQVKIVDTSTLLRLEERAHELGVNQKLDPAWVAATAAPEADHFLWPACWNSPAHLPELPRQIRCELLLALHTGEHVLSLLDILPDDFTPLPRLTSRDIGERVSRQLDTSPSVREWLLRQPTG</sequence>
<gene>
    <name evidence="1" type="ORF">ABWK59_02825</name>
</gene>
<proteinExistence type="predicted"/>
<dbReference type="AlphaFoldDB" id="A0AAU8JQ58"/>